<accession>A0A1G9EIA6</accession>
<gene>
    <name evidence="4" type="ORF">SAMN04487820_11272</name>
</gene>
<evidence type="ECO:0000313" key="4">
    <source>
        <dbReference type="EMBL" id="SDK75869.1"/>
    </source>
</evidence>
<keyword evidence="3" id="KW-0732">Signal</keyword>
<comment type="similarity">
    <text evidence="1">Belongs to the bacterial solute-binding protein 9 family.</text>
</comment>
<dbReference type="InterPro" id="IPR050492">
    <property type="entry name" value="Bact_metal-bind_prot9"/>
</dbReference>
<evidence type="ECO:0000256" key="1">
    <source>
        <dbReference type="ARBA" id="ARBA00011028"/>
    </source>
</evidence>
<dbReference type="PANTHER" id="PTHR42953:SF3">
    <property type="entry name" value="HIGH-AFFINITY ZINC UPTAKE SYSTEM PROTEIN ZNUA"/>
    <property type="match status" value="1"/>
</dbReference>
<organism evidence="4 5">
    <name type="scientific">Actinopolyspora mzabensis</name>
    <dbReference type="NCBI Taxonomy" id="995066"/>
    <lineage>
        <taxon>Bacteria</taxon>
        <taxon>Bacillati</taxon>
        <taxon>Actinomycetota</taxon>
        <taxon>Actinomycetes</taxon>
        <taxon>Actinopolysporales</taxon>
        <taxon>Actinopolysporaceae</taxon>
        <taxon>Actinopolyspora</taxon>
    </lineage>
</organism>
<keyword evidence="5" id="KW-1185">Reference proteome</keyword>
<dbReference type="Gene3D" id="3.40.50.1980">
    <property type="entry name" value="Nitrogenase molybdenum iron protein domain"/>
    <property type="match status" value="2"/>
</dbReference>
<dbReference type="GO" id="GO:0030001">
    <property type="term" value="P:metal ion transport"/>
    <property type="evidence" value="ECO:0007669"/>
    <property type="project" value="InterPro"/>
</dbReference>
<dbReference type="OrthoDB" id="9810636at2"/>
<dbReference type="SUPFAM" id="SSF53807">
    <property type="entry name" value="Helical backbone' metal receptor"/>
    <property type="match status" value="1"/>
</dbReference>
<reference evidence="5" key="1">
    <citation type="submission" date="2016-10" db="EMBL/GenBank/DDBJ databases">
        <authorList>
            <person name="Varghese N."/>
            <person name="Submissions S."/>
        </authorList>
    </citation>
    <scope>NUCLEOTIDE SEQUENCE [LARGE SCALE GENOMIC DNA]</scope>
    <source>
        <strain evidence="5">DSM 45460</strain>
    </source>
</reference>
<proteinExistence type="inferred from homology"/>
<dbReference type="EMBL" id="FNFM01000012">
    <property type="protein sequence ID" value="SDK75869.1"/>
    <property type="molecule type" value="Genomic_DNA"/>
</dbReference>
<keyword evidence="2" id="KW-0813">Transport</keyword>
<evidence type="ECO:0000256" key="2">
    <source>
        <dbReference type="ARBA" id="ARBA00022448"/>
    </source>
</evidence>
<dbReference type="Proteomes" id="UP000199213">
    <property type="component" value="Unassembled WGS sequence"/>
</dbReference>
<evidence type="ECO:0000256" key="3">
    <source>
        <dbReference type="ARBA" id="ARBA00022729"/>
    </source>
</evidence>
<protein>
    <submittedName>
        <fullName evidence="4">Zinc transport system substrate-binding protein</fullName>
    </submittedName>
</protein>
<name>A0A1G9EIA6_ACTMZ</name>
<evidence type="ECO:0000313" key="5">
    <source>
        <dbReference type="Proteomes" id="UP000199213"/>
    </source>
</evidence>
<sequence length="323" mass="35787">MSETLRDRLPNVSNFEVNRDLFEQRGKPRGARKSLALVLAVSGVLAGACGTVGSDQSSTGDGSEPLRAFVSIPPQRYFVEHIGGEHVDTTVLLPPAASPALYEPKPSELRSLAEADVYFGVDVPFERSMTDRIKAAGGDDMRWVRTWQNVDRGQLAGGKPDPHIWLSPRRVKTQAETIAAALSRIDPAHEADYRNNLRRFEERVDAVDADIARELEPVAGSTFMSFHPAWNYFAGDYDLKMLPIESGGKEPSAARLREIVERAENRDIRAVFVQPQFSKDDARTIANQVGATVQPLDPLARDWEKNMRHVATELANALRDGSR</sequence>
<dbReference type="InterPro" id="IPR006127">
    <property type="entry name" value="ZnuA-like"/>
</dbReference>
<dbReference type="AlphaFoldDB" id="A0A1G9EIA6"/>
<dbReference type="GO" id="GO:0046872">
    <property type="term" value="F:metal ion binding"/>
    <property type="evidence" value="ECO:0007669"/>
    <property type="project" value="InterPro"/>
</dbReference>
<dbReference type="PANTHER" id="PTHR42953">
    <property type="entry name" value="HIGH-AFFINITY ZINC UPTAKE SYSTEM PROTEIN ZNUA-RELATED"/>
    <property type="match status" value="1"/>
</dbReference>
<dbReference type="Pfam" id="PF01297">
    <property type="entry name" value="ZnuA"/>
    <property type="match status" value="1"/>
</dbReference>